<dbReference type="InterPro" id="IPR036390">
    <property type="entry name" value="WH_DNA-bd_sf"/>
</dbReference>
<dbReference type="GO" id="GO:0003700">
    <property type="term" value="F:DNA-binding transcription factor activity"/>
    <property type="evidence" value="ECO:0007669"/>
    <property type="project" value="InterPro"/>
</dbReference>
<protein>
    <recommendedName>
        <fullName evidence="1">HTH marR-type domain-containing protein</fullName>
    </recommendedName>
</protein>
<dbReference type="PANTHER" id="PTHR33164:SF99">
    <property type="entry name" value="MARR FAMILY REGULATORY PROTEIN"/>
    <property type="match status" value="1"/>
</dbReference>
<dbReference type="InterPro" id="IPR000835">
    <property type="entry name" value="HTH_MarR-typ"/>
</dbReference>
<dbReference type="InterPro" id="IPR039422">
    <property type="entry name" value="MarR/SlyA-like"/>
</dbReference>
<reference evidence="2" key="1">
    <citation type="submission" date="2018-06" db="EMBL/GenBank/DDBJ databases">
        <authorList>
            <person name="Zhirakovskaya E."/>
        </authorList>
    </citation>
    <scope>NUCLEOTIDE SEQUENCE</scope>
</reference>
<dbReference type="SUPFAM" id="SSF46785">
    <property type="entry name" value="Winged helix' DNA-binding domain"/>
    <property type="match status" value="1"/>
</dbReference>
<proteinExistence type="predicted"/>
<dbReference type="PROSITE" id="PS50995">
    <property type="entry name" value="HTH_MARR_2"/>
    <property type="match status" value="1"/>
</dbReference>
<dbReference type="PRINTS" id="PR00598">
    <property type="entry name" value="HTHMARR"/>
</dbReference>
<dbReference type="EMBL" id="UOEP01000174">
    <property type="protein sequence ID" value="VAW22545.1"/>
    <property type="molecule type" value="Genomic_DNA"/>
</dbReference>
<evidence type="ECO:0000313" key="2">
    <source>
        <dbReference type="EMBL" id="VAW22545.1"/>
    </source>
</evidence>
<dbReference type="InterPro" id="IPR036388">
    <property type="entry name" value="WH-like_DNA-bd_sf"/>
</dbReference>
<feature type="domain" description="HTH marR-type" evidence="1">
    <location>
        <begin position="1"/>
        <end position="149"/>
    </location>
</feature>
<dbReference type="AlphaFoldDB" id="A0A3B0TVD3"/>
<dbReference type="PANTHER" id="PTHR33164">
    <property type="entry name" value="TRANSCRIPTIONAL REGULATOR, MARR FAMILY"/>
    <property type="match status" value="1"/>
</dbReference>
<name>A0A3B0TVD3_9ZZZZ</name>
<organism evidence="2">
    <name type="scientific">hydrothermal vent metagenome</name>
    <dbReference type="NCBI Taxonomy" id="652676"/>
    <lineage>
        <taxon>unclassified sequences</taxon>
        <taxon>metagenomes</taxon>
        <taxon>ecological metagenomes</taxon>
    </lineage>
</organism>
<dbReference type="GO" id="GO:0006950">
    <property type="term" value="P:response to stress"/>
    <property type="evidence" value="ECO:0007669"/>
    <property type="project" value="TreeGrafter"/>
</dbReference>
<dbReference type="Pfam" id="PF01047">
    <property type="entry name" value="MarR"/>
    <property type="match status" value="1"/>
</dbReference>
<dbReference type="Gene3D" id="1.10.10.10">
    <property type="entry name" value="Winged helix-like DNA-binding domain superfamily/Winged helix DNA-binding domain"/>
    <property type="match status" value="1"/>
</dbReference>
<evidence type="ECO:0000259" key="1">
    <source>
        <dbReference type="PROSITE" id="PS50995"/>
    </source>
</evidence>
<gene>
    <name evidence="2" type="ORF">MNBD_BACTEROID01-148</name>
</gene>
<sequence>MKIENEIKGRFRNEYHKGIINLTYTVNQLNYQFVQFLKKHGLTTQQYNILRVLRGFRSENPVSISFLKERMLDKNSDVSRIVDKLYDKGLIERRENPADRRQKNIEITEKGLTLLARMDDCERKVDTLLRNLTIEETRELNRLLDKIRS</sequence>
<accession>A0A3B0TVD3</accession>
<dbReference type="SMART" id="SM00347">
    <property type="entry name" value="HTH_MARR"/>
    <property type="match status" value="1"/>
</dbReference>